<protein>
    <recommendedName>
        <fullName evidence="1">Bro-N domain-containing protein</fullName>
    </recommendedName>
</protein>
<dbReference type="PANTHER" id="PTHR36180:SF2">
    <property type="entry name" value="BRO FAMILY PROTEIN"/>
    <property type="match status" value="1"/>
</dbReference>
<reference evidence="2" key="1">
    <citation type="submission" date="2020-07" db="EMBL/GenBank/DDBJ databases">
        <title>Dissolved microcystin release linked to lysis of a Microcystis spp. bloom in Lake Erie (USA) attributed to a novel cyanophage.</title>
        <authorList>
            <person name="McKindles K.M."/>
            <person name="Manes M.A."/>
            <person name="DeMarco J.R."/>
            <person name="McClure A."/>
            <person name="McKay R.M."/>
            <person name="Davis T.W."/>
            <person name="Bullerjahn G.S."/>
        </authorList>
    </citation>
    <scope>NUCLEOTIDE SEQUENCE</scope>
</reference>
<organism evidence="2">
    <name type="scientific">Bacteriophage sp</name>
    <dbReference type="NCBI Taxonomy" id="38018"/>
    <lineage>
        <taxon>Viruses</taxon>
    </lineage>
</organism>
<accession>A0A7G9A4B0</accession>
<evidence type="ECO:0000313" key="2">
    <source>
        <dbReference type="EMBL" id="QNL31583.1"/>
    </source>
</evidence>
<dbReference type="InterPro" id="IPR003497">
    <property type="entry name" value="BRO_N_domain"/>
</dbReference>
<dbReference type="EMBL" id="MT840186">
    <property type="protein sequence ID" value="QNL31583.1"/>
    <property type="molecule type" value="Genomic_DNA"/>
</dbReference>
<proteinExistence type="predicted"/>
<dbReference type="Pfam" id="PF02498">
    <property type="entry name" value="Bro-N"/>
    <property type="match status" value="1"/>
</dbReference>
<dbReference type="PANTHER" id="PTHR36180">
    <property type="entry name" value="DNA-BINDING PROTEIN-RELATED-RELATED"/>
    <property type="match status" value="1"/>
</dbReference>
<evidence type="ECO:0000259" key="1">
    <source>
        <dbReference type="PROSITE" id="PS51750"/>
    </source>
</evidence>
<dbReference type="PROSITE" id="PS51750">
    <property type="entry name" value="BRO_N"/>
    <property type="match status" value="1"/>
</dbReference>
<sequence length="127" mass="14600">MANLSLQEFDQNSVNIVPFQFNTQEIRVTLIDGNPWFIGKDVCNVLEVKDSSTAYSRLKGYEKLTRLITVSGQNREMVVISESGLYRLVLTSRKPQSEPFQDWVVQEVLPSIRKTGKLFRFTVNREA</sequence>
<dbReference type="SMART" id="SM01040">
    <property type="entry name" value="Bro-N"/>
    <property type="match status" value="1"/>
</dbReference>
<name>A0A7G9A4B0_9VIRU</name>
<feature type="domain" description="Bro-N" evidence="1">
    <location>
        <begin position="11"/>
        <end position="116"/>
    </location>
</feature>